<accession>A0A1M4VIX0</accession>
<dbReference type="EMBL" id="FQUM01000002">
    <property type="protein sequence ID" value="SHE68777.1"/>
    <property type="molecule type" value="Genomic_DNA"/>
</dbReference>
<gene>
    <name evidence="1" type="ORF">SAMN05444274_102113</name>
</gene>
<reference evidence="1 2" key="1">
    <citation type="submission" date="2016-11" db="EMBL/GenBank/DDBJ databases">
        <authorList>
            <person name="Jaros S."/>
            <person name="Januszkiewicz K."/>
            <person name="Wedrychowicz H."/>
        </authorList>
    </citation>
    <scope>NUCLEOTIDE SEQUENCE [LARGE SCALE GENOMIC DNA]</scope>
    <source>
        <strain evidence="1 2">DSM 26910</strain>
    </source>
</reference>
<dbReference type="RefSeq" id="WP_072999121.1">
    <property type="nucleotide sequence ID" value="NZ_FQUM01000002.1"/>
</dbReference>
<evidence type="ECO:0000313" key="1">
    <source>
        <dbReference type="EMBL" id="SHE68777.1"/>
    </source>
</evidence>
<proteinExistence type="predicted"/>
<protein>
    <submittedName>
        <fullName evidence="1">Uncharacterized protein</fullName>
    </submittedName>
</protein>
<keyword evidence="2" id="KW-1185">Reference proteome</keyword>
<sequence>MKTIIPNLVVIVILLTGCDKDQFDTDKNLTDGFCIVSNNEVVLNHNDFEYYDYSTHLIYLKDNKSFADDIESIGDFTVYAGGDEIYSGQTLPGYSSFLPSGPVIGTHPSFYNDNIVSIGFILYLDTLGNSLPDPREDERIIDVLKRYNQFHAGLGCEIKSVQYLSRANVKAELLLTNNDSFNYHYIDPEKTGIGLFHYFTNGLLLRNFNAKKTYTHKTDIVSADPWNTWSKDWLSVINGNESKVITLVYDNFEDVPKGQYSATFEFPGLSFQVDKKDIIQNNGQIWLGKLNVIKEIVIE</sequence>
<dbReference type="PROSITE" id="PS51257">
    <property type="entry name" value="PROKAR_LIPOPROTEIN"/>
    <property type="match status" value="1"/>
</dbReference>
<dbReference type="AlphaFoldDB" id="A0A1M4VIX0"/>
<organism evidence="1 2">
    <name type="scientific">Mariniphaga anaerophila</name>
    <dbReference type="NCBI Taxonomy" id="1484053"/>
    <lineage>
        <taxon>Bacteria</taxon>
        <taxon>Pseudomonadati</taxon>
        <taxon>Bacteroidota</taxon>
        <taxon>Bacteroidia</taxon>
        <taxon>Marinilabiliales</taxon>
        <taxon>Prolixibacteraceae</taxon>
        <taxon>Mariniphaga</taxon>
    </lineage>
</organism>
<name>A0A1M4VIX0_9BACT</name>
<evidence type="ECO:0000313" key="2">
    <source>
        <dbReference type="Proteomes" id="UP000184164"/>
    </source>
</evidence>
<dbReference type="Proteomes" id="UP000184164">
    <property type="component" value="Unassembled WGS sequence"/>
</dbReference>
<dbReference type="OrthoDB" id="837067at2"/>